<dbReference type="Proteomes" id="UP001209107">
    <property type="component" value="Unassembled WGS sequence"/>
</dbReference>
<evidence type="ECO:0000313" key="3">
    <source>
        <dbReference type="Proteomes" id="UP001209107"/>
    </source>
</evidence>
<dbReference type="RefSeq" id="WP_088469023.1">
    <property type="nucleotide sequence ID" value="NZ_JAPCHZ010000005.1"/>
</dbReference>
<sequence length="68" mass="7846">MKNNSSTHHSKSRTDLFYRQKPESLKLRHTGISTKVDSNFDSFGLITLTHIEAEKPKEHNVRNGKVRP</sequence>
<name>A0ABT3JNX0_9FLAO</name>
<evidence type="ECO:0000313" key="2">
    <source>
        <dbReference type="EMBL" id="MCW4452479.1"/>
    </source>
</evidence>
<reference evidence="2 3" key="1">
    <citation type="submission" date="2022-10" db="EMBL/GenBank/DDBJ databases">
        <title>Kaistella sp. BT-6-1-3.</title>
        <authorList>
            <person name="Ai J."/>
            <person name="Deng Z."/>
        </authorList>
    </citation>
    <scope>NUCLEOTIDE SEQUENCE [LARGE SCALE GENOMIC DNA]</scope>
    <source>
        <strain evidence="2 3">BT6-1-3</strain>
    </source>
</reference>
<proteinExistence type="predicted"/>
<feature type="region of interest" description="Disordered" evidence="1">
    <location>
        <begin position="1"/>
        <end position="21"/>
    </location>
</feature>
<organism evidence="2 3">
    <name type="scientific">Kaistella yananensis</name>
    <dbReference type="NCBI Taxonomy" id="2989820"/>
    <lineage>
        <taxon>Bacteria</taxon>
        <taxon>Pseudomonadati</taxon>
        <taxon>Bacteroidota</taxon>
        <taxon>Flavobacteriia</taxon>
        <taxon>Flavobacteriales</taxon>
        <taxon>Weeksellaceae</taxon>
        <taxon>Chryseobacterium group</taxon>
        <taxon>Kaistella</taxon>
    </lineage>
</organism>
<gene>
    <name evidence="2" type="ORF">OK344_09680</name>
</gene>
<protein>
    <submittedName>
        <fullName evidence="2">Uncharacterized protein</fullName>
    </submittedName>
</protein>
<comment type="caution">
    <text evidence="2">The sequence shown here is derived from an EMBL/GenBank/DDBJ whole genome shotgun (WGS) entry which is preliminary data.</text>
</comment>
<dbReference type="EMBL" id="JAPCHZ010000005">
    <property type="protein sequence ID" value="MCW4452479.1"/>
    <property type="molecule type" value="Genomic_DNA"/>
</dbReference>
<accession>A0ABT3JNX0</accession>
<evidence type="ECO:0000256" key="1">
    <source>
        <dbReference type="SAM" id="MobiDB-lite"/>
    </source>
</evidence>
<feature type="compositionally biased region" description="Basic and acidic residues" evidence="1">
    <location>
        <begin position="12"/>
        <end position="21"/>
    </location>
</feature>
<keyword evidence="3" id="KW-1185">Reference proteome</keyword>